<protein>
    <submittedName>
        <fullName evidence="2">Uncharacterized protein</fullName>
    </submittedName>
</protein>
<evidence type="ECO:0000313" key="3">
    <source>
        <dbReference type="Proteomes" id="UP000837857"/>
    </source>
</evidence>
<dbReference type="Proteomes" id="UP000837857">
    <property type="component" value="Chromosome 4"/>
</dbReference>
<feature type="region of interest" description="Disordered" evidence="1">
    <location>
        <begin position="1"/>
        <end position="60"/>
    </location>
</feature>
<gene>
    <name evidence="2" type="ORF">IPOD504_LOCUS13315</name>
</gene>
<evidence type="ECO:0000313" key="2">
    <source>
        <dbReference type="EMBL" id="CAH2066179.1"/>
    </source>
</evidence>
<feature type="non-terminal residue" evidence="2">
    <location>
        <position position="118"/>
    </location>
</feature>
<organism evidence="2 3">
    <name type="scientific">Iphiclides podalirius</name>
    <name type="common">scarce swallowtail</name>
    <dbReference type="NCBI Taxonomy" id="110791"/>
    <lineage>
        <taxon>Eukaryota</taxon>
        <taxon>Metazoa</taxon>
        <taxon>Ecdysozoa</taxon>
        <taxon>Arthropoda</taxon>
        <taxon>Hexapoda</taxon>
        <taxon>Insecta</taxon>
        <taxon>Pterygota</taxon>
        <taxon>Neoptera</taxon>
        <taxon>Endopterygota</taxon>
        <taxon>Lepidoptera</taxon>
        <taxon>Glossata</taxon>
        <taxon>Ditrysia</taxon>
        <taxon>Papilionoidea</taxon>
        <taxon>Papilionidae</taxon>
        <taxon>Papilioninae</taxon>
        <taxon>Iphiclides</taxon>
    </lineage>
</organism>
<reference evidence="2" key="1">
    <citation type="submission" date="2022-03" db="EMBL/GenBank/DDBJ databases">
        <authorList>
            <person name="Martin H S."/>
        </authorList>
    </citation>
    <scope>NUCLEOTIDE SEQUENCE</scope>
</reference>
<dbReference type="EMBL" id="OW152816">
    <property type="protein sequence ID" value="CAH2066179.1"/>
    <property type="molecule type" value="Genomic_DNA"/>
</dbReference>
<accession>A0ABN8IWC1</accession>
<sequence>MQIRNGARNRIATGGRRPVVDPSPPPTRSVSGLVKSERARRRRSPGSTRLGRSHGARSSQMPNDELWQFVIVIEGPRVYRVETHVVFVNDELLLAWPNCLPSRFDDVFVSAQMDVYRD</sequence>
<evidence type="ECO:0000256" key="1">
    <source>
        <dbReference type="SAM" id="MobiDB-lite"/>
    </source>
</evidence>
<proteinExistence type="predicted"/>
<keyword evidence="3" id="KW-1185">Reference proteome</keyword>
<name>A0ABN8IWC1_9NEOP</name>